<keyword evidence="3" id="KW-1185">Reference proteome</keyword>
<feature type="transmembrane region" description="Helical" evidence="1">
    <location>
        <begin position="86"/>
        <end position="105"/>
    </location>
</feature>
<proteinExistence type="predicted"/>
<accession>A0ABX9BUY5</accession>
<dbReference type="EMBL" id="JUGD01000039">
    <property type="protein sequence ID" value="RAM61403.1"/>
    <property type="molecule type" value="Genomic_DNA"/>
</dbReference>
<keyword evidence="1" id="KW-0812">Transmembrane</keyword>
<evidence type="ECO:0000313" key="3">
    <source>
        <dbReference type="Proteomes" id="UP000248631"/>
    </source>
</evidence>
<keyword evidence="1" id="KW-0472">Membrane</keyword>
<gene>
    <name evidence="2" type="ORF">RB24_25570</name>
</gene>
<name>A0ABX9BUY5_9BURK</name>
<dbReference type="Proteomes" id="UP000248631">
    <property type="component" value="Unassembled WGS sequence"/>
</dbReference>
<evidence type="ECO:0000256" key="1">
    <source>
        <dbReference type="SAM" id="Phobius"/>
    </source>
</evidence>
<keyword evidence="1" id="KW-1133">Transmembrane helix</keyword>
<protein>
    <submittedName>
        <fullName evidence="2">Uncharacterized protein</fullName>
    </submittedName>
</protein>
<feature type="transmembrane region" description="Helical" evidence="1">
    <location>
        <begin position="53"/>
        <end position="74"/>
    </location>
</feature>
<organism evidence="2 3">
    <name type="scientific">Herbaspirillum rubrisubalbicans</name>
    <dbReference type="NCBI Taxonomy" id="80842"/>
    <lineage>
        <taxon>Bacteria</taxon>
        <taxon>Pseudomonadati</taxon>
        <taxon>Pseudomonadota</taxon>
        <taxon>Betaproteobacteria</taxon>
        <taxon>Burkholderiales</taxon>
        <taxon>Oxalobacteraceae</taxon>
        <taxon>Herbaspirillum</taxon>
    </lineage>
</organism>
<reference evidence="2 3" key="1">
    <citation type="submission" date="2014-12" db="EMBL/GenBank/DDBJ databases">
        <title>Complete genome sequence of Herbaspirillum rubrisubalbicans Os38.</title>
        <authorList>
            <person name="Chen M."/>
            <person name="An Q."/>
        </authorList>
    </citation>
    <scope>NUCLEOTIDE SEQUENCE [LARGE SCALE GENOMIC DNA]</scope>
    <source>
        <strain evidence="2 3">Os38</strain>
    </source>
</reference>
<evidence type="ECO:0000313" key="2">
    <source>
        <dbReference type="EMBL" id="RAM61403.1"/>
    </source>
</evidence>
<sequence length="108" mass="11886">MNITKAIDRFTKAGLVASAVPVLFCAFVLGPSATSLGLVEDISQLSSHLGHSLQLRVFILSFSYPLFFLLQSHVAKVCVKKRKEACALLIAWSGLVTFLTSLFYIDFF</sequence>
<comment type="caution">
    <text evidence="2">The sequence shown here is derived from an EMBL/GenBank/DDBJ whole genome shotgun (WGS) entry which is preliminary data.</text>
</comment>